<organism evidence="2 3">
    <name type="scientific">Pseudopithomyces chartarum</name>
    <dbReference type="NCBI Taxonomy" id="1892770"/>
    <lineage>
        <taxon>Eukaryota</taxon>
        <taxon>Fungi</taxon>
        <taxon>Dikarya</taxon>
        <taxon>Ascomycota</taxon>
        <taxon>Pezizomycotina</taxon>
        <taxon>Dothideomycetes</taxon>
        <taxon>Pleosporomycetidae</taxon>
        <taxon>Pleosporales</taxon>
        <taxon>Massarineae</taxon>
        <taxon>Didymosphaeriaceae</taxon>
        <taxon>Pseudopithomyces</taxon>
    </lineage>
</organism>
<evidence type="ECO:0000313" key="2">
    <source>
        <dbReference type="EMBL" id="KAK3214283.1"/>
    </source>
</evidence>
<feature type="region of interest" description="Disordered" evidence="1">
    <location>
        <begin position="154"/>
        <end position="202"/>
    </location>
</feature>
<sequence>MAAPGSPNLVYNNPAFTKYHERRGSTRRSFTSTSRSASQVDSPRTLCPRDGDAFSYDRSHLQAWYIPQNLWDHLPSNVQNPLATLQQAGAAVLTGFERLKQHTSQQYTGGATTKFEDDELIAKLDALPPPKLRTVSNASSTILSDFASPIFTETTTSEVGSPSLASSQSTNPVSPICLGPSDAPPAEKSTRTRDNSFTTPIEPQDQGYVLELSSLRTEALPRLRHKGRQLDSEWREAKRMNETTHQLSANDIAVFEEWWTEKKVQIQKLYDQGKSLSTNLNLSPNGLGWTAP</sequence>
<proteinExistence type="predicted"/>
<dbReference type="Proteomes" id="UP001280581">
    <property type="component" value="Unassembled WGS sequence"/>
</dbReference>
<dbReference type="AlphaFoldDB" id="A0AAN6RJ34"/>
<comment type="caution">
    <text evidence="2">The sequence shown here is derived from an EMBL/GenBank/DDBJ whole genome shotgun (WGS) entry which is preliminary data.</text>
</comment>
<keyword evidence="3" id="KW-1185">Reference proteome</keyword>
<gene>
    <name evidence="2" type="ORF">GRF29_28g2589949</name>
</gene>
<accession>A0AAN6RJ34</accession>
<reference evidence="2 3" key="1">
    <citation type="submission" date="2021-02" db="EMBL/GenBank/DDBJ databases">
        <title>Genome assembly of Pseudopithomyces chartarum.</title>
        <authorList>
            <person name="Jauregui R."/>
            <person name="Singh J."/>
            <person name="Voisey C."/>
        </authorList>
    </citation>
    <scope>NUCLEOTIDE SEQUENCE [LARGE SCALE GENOMIC DNA]</scope>
    <source>
        <strain evidence="2 3">AGR01</strain>
    </source>
</reference>
<feature type="compositionally biased region" description="Low complexity" evidence="1">
    <location>
        <begin position="27"/>
        <end position="36"/>
    </location>
</feature>
<feature type="region of interest" description="Disordered" evidence="1">
    <location>
        <begin position="21"/>
        <end position="44"/>
    </location>
</feature>
<evidence type="ECO:0000256" key="1">
    <source>
        <dbReference type="SAM" id="MobiDB-lite"/>
    </source>
</evidence>
<feature type="compositionally biased region" description="Polar residues" evidence="1">
    <location>
        <begin position="154"/>
        <end position="173"/>
    </location>
</feature>
<dbReference type="EMBL" id="WVTA01000004">
    <property type="protein sequence ID" value="KAK3214283.1"/>
    <property type="molecule type" value="Genomic_DNA"/>
</dbReference>
<protein>
    <submittedName>
        <fullName evidence="2">Uncharacterized protein</fullName>
    </submittedName>
</protein>
<evidence type="ECO:0000313" key="3">
    <source>
        <dbReference type="Proteomes" id="UP001280581"/>
    </source>
</evidence>
<name>A0AAN6RJ34_9PLEO</name>